<dbReference type="InParanoid" id="A0A6J2VR82"/>
<reference evidence="10" key="1">
    <citation type="submission" date="2025-08" db="UniProtKB">
        <authorList>
            <consortium name="RefSeq"/>
        </authorList>
    </citation>
    <scope>IDENTIFICATION</scope>
</reference>
<dbReference type="GO" id="GO:0007156">
    <property type="term" value="P:homophilic cell adhesion via plasma membrane adhesion molecules"/>
    <property type="evidence" value="ECO:0007669"/>
    <property type="project" value="InterPro"/>
</dbReference>
<dbReference type="SUPFAM" id="SSF49313">
    <property type="entry name" value="Cadherin-like"/>
    <property type="match status" value="5"/>
</dbReference>
<dbReference type="PRINTS" id="PR00205">
    <property type="entry name" value="CADHERIN"/>
</dbReference>
<gene>
    <name evidence="10" type="primary">LOC115815434</name>
</gene>
<feature type="domain" description="Cadherin" evidence="8">
    <location>
        <begin position="308"/>
        <end position="416"/>
    </location>
</feature>
<keyword evidence="2" id="KW-0677">Repeat</keyword>
<feature type="region of interest" description="Disordered" evidence="6">
    <location>
        <begin position="682"/>
        <end position="719"/>
    </location>
</feature>
<evidence type="ECO:0000256" key="5">
    <source>
        <dbReference type="PROSITE-ProRule" id="PRU00043"/>
    </source>
</evidence>
<dbReference type="InterPro" id="IPR002126">
    <property type="entry name" value="Cadherin-like_dom"/>
</dbReference>
<dbReference type="PROSITE" id="PS50268">
    <property type="entry name" value="CADHERIN_2"/>
    <property type="match status" value="4"/>
</dbReference>
<dbReference type="InterPro" id="IPR015919">
    <property type="entry name" value="Cadherin-like_sf"/>
</dbReference>
<evidence type="ECO:0000259" key="8">
    <source>
        <dbReference type="PROSITE" id="PS50268"/>
    </source>
</evidence>
<feature type="domain" description="Cadherin" evidence="8">
    <location>
        <begin position="416"/>
        <end position="522"/>
    </location>
</feature>
<dbReference type="Gene3D" id="2.60.40.60">
    <property type="entry name" value="Cadherins"/>
    <property type="match status" value="5"/>
</dbReference>
<dbReference type="Pfam" id="PF00028">
    <property type="entry name" value="Cadherin"/>
    <property type="match status" value="2"/>
</dbReference>
<dbReference type="Proteomes" id="UP000504632">
    <property type="component" value="Chromosome 6"/>
</dbReference>
<keyword evidence="7" id="KW-0812">Transmembrane</keyword>
<accession>A0A6J2VR82</accession>
<dbReference type="GO" id="GO:0016477">
    <property type="term" value="P:cell migration"/>
    <property type="evidence" value="ECO:0007669"/>
    <property type="project" value="TreeGrafter"/>
</dbReference>
<dbReference type="OrthoDB" id="9949162at2759"/>
<dbReference type="GO" id="GO:0016342">
    <property type="term" value="C:catenin complex"/>
    <property type="evidence" value="ECO:0007669"/>
    <property type="project" value="TreeGrafter"/>
</dbReference>
<evidence type="ECO:0000256" key="6">
    <source>
        <dbReference type="SAM" id="MobiDB-lite"/>
    </source>
</evidence>
<protein>
    <submittedName>
        <fullName evidence="10">Cadherin-related family member 4-like</fullName>
    </submittedName>
</protein>
<keyword evidence="9" id="KW-1185">Reference proteome</keyword>
<evidence type="ECO:0000256" key="1">
    <source>
        <dbReference type="ARBA" id="ARBA00004370"/>
    </source>
</evidence>
<feature type="domain" description="Cadherin" evidence="8">
    <location>
        <begin position="16"/>
        <end position="126"/>
    </location>
</feature>
<evidence type="ECO:0000256" key="2">
    <source>
        <dbReference type="ARBA" id="ARBA00022737"/>
    </source>
</evidence>
<dbReference type="GO" id="GO:0008013">
    <property type="term" value="F:beta-catenin binding"/>
    <property type="evidence" value="ECO:0007669"/>
    <property type="project" value="TreeGrafter"/>
</dbReference>
<keyword evidence="7" id="KW-1133">Transmembrane helix</keyword>
<dbReference type="GeneID" id="115815434"/>
<evidence type="ECO:0000313" key="10">
    <source>
        <dbReference type="RefSeq" id="XP_030634249.1"/>
    </source>
</evidence>
<dbReference type="InterPro" id="IPR039808">
    <property type="entry name" value="Cadherin"/>
</dbReference>
<dbReference type="CDD" id="cd11304">
    <property type="entry name" value="Cadherin_repeat"/>
    <property type="match status" value="3"/>
</dbReference>
<evidence type="ECO:0000256" key="3">
    <source>
        <dbReference type="ARBA" id="ARBA00022837"/>
    </source>
</evidence>
<keyword evidence="4 7" id="KW-0472">Membrane</keyword>
<proteinExistence type="predicted"/>
<feature type="compositionally biased region" description="Polar residues" evidence="6">
    <location>
        <begin position="709"/>
        <end position="719"/>
    </location>
</feature>
<dbReference type="PANTHER" id="PTHR24027">
    <property type="entry name" value="CADHERIN-23"/>
    <property type="match status" value="1"/>
</dbReference>
<evidence type="ECO:0000256" key="4">
    <source>
        <dbReference type="ARBA" id="ARBA00023136"/>
    </source>
</evidence>
<dbReference type="GO" id="GO:0045296">
    <property type="term" value="F:cadherin binding"/>
    <property type="evidence" value="ECO:0007669"/>
    <property type="project" value="TreeGrafter"/>
</dbReference>
<comment type="subcellular location">
    <subcellularLocation>
        <location evidence="1">Membrane</location>
    </subcellularLocation>
</comment>
<name>A0A6J2VR82_CHACN</name>
<sequence>MYLKELRCHFPLPGFIDLPASVDVLENTVPRKVVVEFKIESSDPRPEVRILSITPFSSVFETPAVNPTNASNIFTVQMVLNGSVDFEQTRLYSLSLGIVPADSPVLRSLNIRVINVNDPPECEPLFQLPGAEVHIPEDHPVHMPFYTVLARDPDKNDTIAFSICRVLPESSRGQFYIDGRGSISSNQSFDYHNGPRAENSKSRTFSSLESRNVSIYENGGAEDVVASVRANSVTSNVLYAFVKTHPAYKIGREDGIIRTAFNLDLETDRTLTQTILLVRALSLSEGRSGTATVTINVLDVNEHPPFCSPPVFVLTVPETTEIGRRLGKVTCFDIDISKHKVSLTLIEDNISLFKFRLRDGQLQVNNSLDYDVANVANNNFQYEATILATDAGSPSLTSEIRIFVTVTPVNEFVPQLAAPFALPVPENARRGSVVGVLKATDADWPFDSVRFSIPGDNDLLAADPATGQLYLRKELDFEEQHRHTVTVQLVDFGQDVDRTNSKTGVAEITIQVENVNDNAPICNPVAYESTIYSTLAAGVPILTLNCNDPDGDVLTTTITNGAAVDRFQMNDLSLSSKNMFSYVPDGVYDDSMFVVTIEVSDGKYSANAVAYITVVPWTTTVPTTTTKTTRRPPQVVTMVTEFWDPELWFVVVLTVTGALLLFALGLLTWAILLRAETEKHAMTDHQPASPHSDQRFDGKAQDPGKNRVKQSSSFSLAVS</sequence>
<evidence type="ECO:0000313" key="9">
    <source>
        <dbReference type="Proteomes" id="UP000504632"/>
    </source>
</evidence>
<dbReference type="AlphaFoldDB" id="A0A6J2VR82"/>
<feature type="domain" description="Cadherin" evidence="8">
    <location>
        <begin position="207"/>
        <end position="312"/>
    </location>
</feature>
<dbReference type="GO" id="GO:0005509">
    <property type="term" value="F:calcium ion binding"/>
    <property type="evidence" value="ECO:0007669"/>
    <property type="project" value="UniProtKB-UniRule"/>
</dbReference>
<feature type="transmembrane region" description="Helical" evidence="7">
    <location>
        <begin position="647"/>
        <end position="672"/>
    </location>
</feature>
<organism evidence="9 10">
    <name type="scientific">Chanos chanos</name>
    <name type="common">Milkfish</name>
    <name type="synonym">Mugil chanos</name>
    <dbReference type="NCBI Taxonomy" id="29144"/>
    <lineage>
        <taxon>Eukaryota</taxon>
        <taxon>Metazoa</taxon>
        <taxon>Chordata</taxon>
        <taxon>Craniata</taxon>
        <taxon>Vertebrata</taxon>
        <taxon>Euteleostomi</taxon>
        <taxon>Actinopterygii</taxon>
        <taxon>Neopterygii</taxon>
        <taxon>Teleostei</taxon>
        <taxon>Ostariophysi</taxon>
        <taxon>Gonorynchiformes</taxon>
        <taxon>Chanidae</taxon>
        <taxon>Chanos</taxon>
    </lineage>
</organism>
<dbReference type="PANTHER" id="PTHR24027:SF441">
    <property type="entry name" value="CADHERIN DOMAIN-CONTAINING PROTEIN"/>
    <property type="match status" value="1"/>
</dbReference>
<feature type="compositionally biased region" description="Basic and acidic residues" evidence="6">
    <location>
        <begin position="692"/>
        <end position="705"/>
    </location>
</feature>
<keyword evidence="3 5" id="KW-0106">Calcium</keyword>
<evidence type="ECO:0000256" key="7">
    <source>
        <dbReference type="SAM" id="Phobius"/>
    </source>
</evidence>
<dbReference type="RefSeq" id="XP_030634249.1">
    <property type="nucleotide sequence ID" value="XM_030778389.1"/>
</dbReference>
<dbReference type="SMART" id="SM00112">
    <property type="entry name" value="CA"/>
    <property type="match status" value="3"/>
</dbReference>